<dbReference type="OrthoDB" id="1063785at2759"/>
<comment type="caution">
    <text evidence="4">The sequence shown here is derived from an EMBL/GenBank/DDBJ whole genome shotgun (WGS) entry which is preliminary data.</text>
</comment>
<dbReference type="InterPro" id="IPR000215">
    <property type="entry name" value="Serpin_fam"/>
</dbReference>
<feature type="domain" description="Serpin" evidence="3">
    <location>
        <begin position="50"/>
        <end position="398"/>
    </location>
</feature>
<dbReference type="InterPro" id="IPR023796">
    <property type="entry name" value="Serpin_dom"/>
</dbReference>
<dbReference type="PANTHER" id="PTHR11461">
    <property type="entry name" value="SERINE PROTEASE INHIBITOR, SERPIN"/>
    <property type="match status" value="1"/>
</dbReference>
<comment type="similarity">
    <text evidence="1 2">Belongs to the serpin family.</text>
</comment>
<dbReference type="Proteomes" id="UP000245207">
    <property type="component" value="Unassembled WGS sequence"/>
</dbReference>
<dbReference type="Pfam" id="PF00079">
    <property type="entry name" value="Serpin"/>
    <property type="match status" value="1"/>
</dbReference>
<dbReference type="InterPro" id="IPR023795">
    <property type="entry name" value="Serpin_CS"/>
</dbReference>
<dbReference type="Gene3D" id="2.30.39.10">
    <property type="entry name" value="Alpha-1-antitrypsin, domain 1"/>
    <property type="match status" value="1"/>
</dbReference>
<dbReference type="STRING" id="35608.A0A2U1PQI6"/>
<dbReference type="InterPro" id="IPR042178">
    <property type="entry name" value="Serpin_sf_1"/>
</dbReference>
<evidence type="ECO:0000313" key="4">
    <source>
        <dbReference type="EMBL" id="PWA88016.1"/>
    </source>
</evidence>
<dbReference type="AlphaFoldDB" id="A0A2U1PQI6"/>
<organism evidence="4 5">
    <name type="scientific">Artemisia annua</name>
    <name type="common">Sweet wormwood</name>
    <dbReference type="NCBI Taxonomy" id="35608"/>
    <lineage>
        <taxon>Eukaryota</taxon>
        <taxon>Viridiplantae</taxon>
        <taxon>Streptophyta</taxon>
        <taxon>Embryophyta</taxon>
        <taxon>Tracheophyta</taxon>
        <taxon>Spermatophyta</taxon>
        <taxon>Magnoliopsida</taxon>
        <taxon>eudicotyledons</taxon>
        <taxon>Gunneridae</taxon>
        <taxon>Pentapetalae</taxon>
        <taxon>asterids</taxon>
        <taxon>campanulids</taxon>
        <taxon>Asterales</taxon>
        <taxon>Asteraceae</taxon>
        <taxon>Asteroideae</taxon>
        <taxon>Anthemideae</taxon>
        <taxon>Artemisiinae</taxon>
        <taxon>Artemisia</taxon>
    </lineage>
</organism>
<gene>
    <name evidence="4" type="ORF">CTI12_AA125470</name>
</gene>
<dbReference type="PANTHER" id="PTHR11461:SF340">
    <property type="entry name" value="SERPIN DOMAIN-CONTAINING PROTEIN"/>
    <property type="match status" value="1"/>
</dbReference>
<dbReference type="GO" id="GO:0005615">
    <property type="term" value="C:extracellular space"/>
    <property type="evidence" value="ECO:0007669"/>
    <property type="project" value="InterPro"/>
</dbReference>
<dbReference type="PROSITE" id="PS00284">
    <property type="entry name" value="SERPIN"/>
    <property type="match status" value="1"/>
</dbReference>
<dbReference type="SUPFAM" id="SSF56574">
    <property type="entry name" value="Serpins"/>
    <property type="match status" value="1"/>
</dbReference>
<name>A0A2U1PQI6_ARTAN</name>
<dbReference type="GO" id="GO:0004867">
    <property type="term" value="F:serine-type endopeptidase inhibitor activity"/>
    <property type="evidence" value="ECO:0007669"/>
    <property type="project" value="InterPro"/>
</dbReference>
<evidence type="ECO:0000256" key="2">
    <source>
        <dbReference type="RuleBase" id="RU000411"/>
    </source>
</evidence>
<sequence>MADKRSRVNIDFSYDLFQDYSDDDEVYIPSVKKKIKLTPTTTKSSKTTTVATKKLLDDANNGFKNGNFVCSPFSLETLLEFLGHETMDQLHSESPSFKMLTNLNTDGGGLVVSFANGAWVDKKLNPINSCYQDVLKTVYKTEAKYVDFENKESRGLIPTIIDNELSQDAVIVLANALYFKGIWSTPFDANLTKWKDFHLVNGETVSVPFMTNSSEFSYGSFEDFKILKIRYESEEQLNKFSMYIFLPERSDGLRDLLDVFHSNHALFHGEFELNSRELDEVWIPKFNISYKLEALKVLKEMGLTLPFKKMNEDLNGILDSRCSCKDMLNVSQIIQKSIILVDERGTEAASSTWAEEVAYCDQPSPLPPASFVADHPFMFMIREDTSQAVFFVGVVLNPILRASSTVARYPRQFKVELGKTLATASVVQFAKTQAKFLACSKSIEYSSEIPTSIQGGARLRASSTVARYPRQFKVELGKTLATASVVQFAKTQAKFLACVRL</sequence>
<dbReference type="Gene3D" id="3.30.497.10">
    <property type="entry name" value="Antithrombin, subunit I, domain 2"/>
    <property type="match status" value="1"/>
</dbReference>
<evidence type="ECO:0000259" key="3">
    <source>
        <dbReference type="SMART" id="SM00093"/>
    </source>
</evidence>
<accession>A0A2U1PQI6</accession>
<keyword evidence="5" id="KW-1185">Reference proteome</keyword>
<dbReference type="InterPro" id="IPR036186">
    <property type="entry name" value="Serpin_sf"/>
</dbReference>
<evidence type="ECO:0000313" key="5">
    <source>
        <dbReference type="Proteomes" id="UP000245207"/>
    </source>
</evidence>
<reference evidence="4 5" key="1">
    <citation type="journal article" date="2018" name="Mol. Plant">
        <title>The genome of Artemisia annua provides insight into the evolution of Asteraceae family and artemisinin biosynthesis.</title>
        <authorList>
            <person name="Shen Q."/>
            <person name="Zhang L."/>
            <person name="Liao Z."/>
            <person name="Wang S."/>
            <person name="Yan T."/>
            <person name="Shi P."/>
            <person name="Liu M."/>
            <person name="Fu X."/>
            <person name="Pan Q."/>
            <person name="Wang Y."/>
            <person name="Lv Z."/>
            <person name="Lu X."/>
            <person name="Zhang F."/>
            <person name="Jiang W."/>
            <person name="Ma Y."/>
            <person name="Chen M."/>
            <person name="Hao X."/>
            <person name="Li L."/>
            <person name="Tang Y."/>
            <person name="Lv G."/>
            <person name="Zhou Y."/>
            <person name="Sun X."/>
            <person name="Brodelius P.E."/>
            <person name="Rose J.K.C."/>
            <person name="Tang K."/>
        </authorList>
    </citation>
    <scope>NUCLEOTIDE SEQUENCE [LARGE SCALE GENOMIC DNA]</scope>
    <source>
        <strain evidence="5">cv. Huhao1</strain>
        <tissue evidence="4">Leaf</tissue>
    </source>
</reference>
<dbReference type="EMBL" id="PKPP01000856">
    <property type="protein sequence ID" value="PWA88016.1"/>
    <property type="molecule type" value="Genomic_DNA"/>
</dbReference>
<protein>
    <submittedName>
        <fullName evidence="4">Serpin-ZX</fullName>
    </submittedName>
</protein>
<evidence type="ECO:0000256" key="1">
    <source>
        <dbReference type="ARBA" id="ARBA00009500"/>
    </source>
</evidence>
<dbReference type="InterPro" id="IPR042185">
    <property type="entry name" value="Serpin_sf_2"/>
</dbReference>
<dbReference type="SMART" id="SM00093">
    <property type="entry name" value="SERPIN"/>
    <property type="match status" value="1"/>
</dbReference>
<proteinExistence type="inferred from homology"/>